<dbReference type="PANTHER" id="PTHR13495:SF0">
    <property type="entry name" value="PSME3-INTERACTING PROTEIN"/>
    <property type="match status" value="1"/>
</dbReference>
<feature type="region of interest" description="Disordered" evidence="4">
    <location>
        <begin position="228"/>
        <end position="268"/>
    </location>
</feature>
<organism evidence="6">
    <name type="scientific">Cacopsylla melanoneura</name>
    <dbReference type="NCBI Taxonomy" id="428564"/>
    <lineage>
        <taxon>Eukaryota</taxon>
        <taxon>Metazoa</taxon>
        <taxon>Ecdysozoa</taxon>
        <taxon>Arthropoda</taxon>
        <taxon>Hexapoda</taxon>
        <taxon>Insecta</taxon>
        <taxon>Pterygota</taxon>
        <taxon>Neoptera</taxon>
        <taxon>Paraneoptera</taxon>
        <taxon>Hemiptera</taxon>
        <taxon>Sternorrhyncha</taxon>
        <taxon>Psylloidea</taxon>
        <taxon>Psyllidae</taxon>
        <taxon>Psyllinae</taxon>
        <taxon>Cacopsylla</taxon>
    </lineage>
</organism>
<dbReference type="PANTHER" id="PTHR13495">
    <property type="entry name" value="NEFA-INTERACTING NUCLEAR PROTEIN NIP30"/>
    <property type="match status" value="1"/>
</dbReference>
<accession>A0A8D8WUU7</accession>
<evidence type="ECO:0000313" key="6">
    <source>
        <dbReference type="EMBL" id="CAG6673412.1"/>
    </source>
</evidence>
<dbReference type="EMBL" id="HBUF01231226">
    <property type="protein sequence ID" value="CAG6673412.1"/>
    <property type="molecule type" value="Transcribed_RNA"/>
</dbReference>
<name>A0A8D8WUU7_9HEMI</name>
<keyword evidence="3" id="KW-0175">Coiled coil</keyword>
<feature type="region of interest" description="Disordered" evidence="4">
    <location>
        <begin position="17"/>
        <end position="45"/>
    </location>
</feature>
<dbReference type="InterPro" id="IPR039845">
    <property type="entry name" value="FAM192A"/>
</dbReference>
<proteinExistence type="predicted"/>
<dbReference type="InterPro" id="IPR019331">
    <property type="entry name" value="FAM192A/Fyv6_N"/>
</dbReference>
<comment type="subcellular location">
    <subcellularLocation>
        <location evidence="1">Nucleus</location>
    </subcellularLocation>
</comment>
<evidence type="ECO:0000256" key="1">
    <source>
        <dbReference type="ARBA" id="ARBA00004123"/>
    </source>
</evidence>
<feature type="coiled-coil region" evidence="3">
    <location>
        <begin position="45"/>
        <end position="115"/>
    </location>
</feature>
<evidence type="ECO:0000256" key="2">
    <source>
        <dbReference type="ARBA" id="ARBA00023242"/>
    </source>
</evidence>
<dbReference type="GO" id="GO:0005634">
    <property type="term" value="C:nucleus"/>
    <property type="evidence" value="ECO:0007669"/>
    <property type="project" value="UniProtKB-SubCell"/>
</dbReference>
<evidence type="ECO:0000259" key="5">
    <source>
        <dbReference type="Pfam" id="PF10187"/>
    </source>
</evidence>
<feature type="domain" description="FAM192A/Fyv6 N-terminal" evidence="5">
    <location>
        <begin position="5"/>
        <end position="106"/>
    </location>
</feature>
<feature type="compositionally biased region" description="Basic and acidic residues" evidence="4">
    <location>
        <begin position="259"/>
        <end position="268"/>
    </location>
</feature>
<protein>
    <submittedName>
        <fullName evidence="6">Protein FAM192A</fullName>
    </submittedName>
</protein>
<dbReference type="AlphaFoldDB" id="A0A8D8WUU7"/>
<dbReference type="EMBL" id="HBUF01574397">
    <property type="protein sequence ID" value="CAG6767749.1"/>
    <property type="molecule type" value="Transcribed_RNA"/>
</dbReference>
<sequence length="268" mass="30152">MSSGFISENEIANQRKIRQEEWEKVRTADQPEEAPEEQYDPRSLYDRLKEQKDKKEFEYEEAHKLKNMIKGLDDEEVEFLDLVDKSKYEEEKRKYLEESKELNEFRMKRACLEEEHLAQRIKNEIKSSTKSNPSSNKISSQSKLLAGVVVKKSSPPLAVSNDKGTKRKLEEGDQGEDNGVKKVIADALSTDVPSGPIITPTTTSTIVTGVTPDSTALQCVGILPGIGDYDRSSDSDASSSDFESSEQQLDLCGRKIVKKKPEEESAEN</sequence>
<evidence type="ECO:0000256" key="3">
    <source>
        <dbReference type="SAM" id="Coils"/>
    </source>
</evidence>
<evidence type="ECO:0000256" key="4">
    <source>
        <dbReference type="SAM" id="MobiDB-lite"/>
    </source>
</evidence>
<feature type="compositionally biased region" description="Basic and acidic residues" evidence="4">
    <location>
        <begin position="17"/>
        <end position="29"/>
    </location>
</feature>
<keyword evidence="2" id="KW-0539">Nucleus</keyword>
<feature type="region of interest" description="Disordered" evidence="4">
    <location>
        <begin position="155"/>
        <end position="184"/>
    </location>
</feature>
<dbReference type="Pfam" id="PF10187">
    <property type="entry name" value="FAM192A_Fyv6_N"/>
    <property type="match status" value="1"/>
</dbReference>
<reference evidence="6" key="1">
    <citation type="submission" date="2021-05" db="EMBL/GenBank/DDBJ databases">
        <authorList>
            <person name="Alioto T."/>
            <person name="Alioto T."/>
            <person name="Gomez Garrido J."/>
        </authorList>
    </citation>
    <scope>NUCLEOTIDE SEQUENCE</scope>
</reference>